<dbReference type="EMBL" id="JACWMY010000007">
    <property type="protein sequence ID" value="MBD1365027.1"/>
    <property type="molecule type" value="Genomic_DNA"/>
</dbReference>
<proteinExistence type="predicted"/>
<evidence type="ECO:0000259" key="2">
    <source>
        <dbReference type="Pfam" id="PF13439"/>
    </source>
</evidence>
<dbReference type="Gene3D" id="3.40.50.2000">
    <property type="entry name" value="Glycogen Phosphorylase B"/>
    <property type="match status" value="2"/>
</dbReference>
<evidence type="ECO:0000259" key="1">
    <source>
        <dbReference type="Pfam" id="PF00534"/>
    </source>
</evidence>
<reference evidence="3 4" key="1">
    <citation type="submission" date="2020-09" db="EMBL/GenBank/DDBJ databases">
        <title>Novel species of Mucilaginibacter isolated from a glacier on the Tibetan Plateau.</title>
        <authorList>
            <person name="Liu Q."/>
            <person name="Xin Y.-H."/>
        </authorList>
    </citation>
    <scope>NUCLEOTIDE SEQUENCE [LARGE SCALE GENOMIC DNA]</scope>
    <source>
        <strain evidence="3 4">ZT4R22</strain>
    </source>
</reference>
<sequence length="375" mass="42558">MTGSSKIRVLHISQVQGGVETYIEQIINNIDRDRYELIVACPEMRQSLIKMAGKYNVPYINLENTIEISPINDLKSILATIKLVRTLKPDVIHAHSSKAGMITRLASIFFKTKVLYTPHAFAYLGKQGLKRTFFLLVEKIAKPVTDLILATSYSEAARATNDVGFSEKKVITCPNSIEILPERKRKEKADRIMITMVARLVDQKNPMMFLRVCKIVTQARDNVFFQIVGAGFDDKWKTDLENYIADNRLEDKMAILSWKSRAELLQTLRETDVFVMTSLFESFGYVVAEAQMLNVPVVATDVDGLNEIIENNITGYLVDVNDDAAMAEKILAAIDDDHKTDDMVKKGRERVSKLFNVKNNIKILEQFYDEHAVKV</sequence>
<dbReference type="Proteomes" id="UP000606600">
    <property type="component" value="Unassembled WGS sequence"/>
</dbReference>
<dbReference type="SUPFAM" id="SSF53756">
    <property type="entry name" value="UDP-Glycosyltransferase/glycogen phosphorylase"/>
    <property type="match status" value="1"/>
</dbReference>
<feature type="domain" description="Glycosyltransferase subfamily 4-like N-terminal" evidence="2">
    <location>
        <begin position="17"/>
        <end position="178"/>
    </location>
</feature>
<feature type="domain" description="Glycosyl transferase family 1" evidence="1">
    <location>
        <begin position="184"/>
        <end position="350"/>
    </location>
</feature>
<dbReference type="RefSeq" id="WP_191189692.1">
    <property type="nucleotide sequence ID" value="NZ_JACWMY010000007.1"/>
</dbReference>
<dbReference type="InterPro" id="IPR050194">
    <property type="entry name" value="Glycosyltransferase_grp1"/>
</dbReference>
<evidence type="ECO:0000313" key="3">
    <source>
        <dbReference type="EMBL" id="MBD1365027.1"/>
    </source>
</evidence>
<dbReference type="PANTHER" id="PTHR45947">
    <property type="entry name" value="SULFOQUINOVOSYL TRANSFERASE SQD2"/>
    <property type="match status" value="1"/>
</dbReference>
<protein>
    <submittedName>
        <fullName evidence="3">Glycosyltransferase</fullName>
    </submittedName>
</protein>
<name>A0ABR7WUW9_9SPHI</name>
<accession>A0ABR7WUW9</accession>
<keyword evidence="4" id="KW-1185">Reference proteome</keyword>
<dbReference type="Pfam" id="PF13439">
    <property type="entry name" value="Glyco_transf_4"/>
    <property type="match status" value="1"/>
</dbReference>
<organism evidence="3 4">
    <name type="scientific">Mucilaginibacter pankratovii</name>
    <dbReference type="NCBI Taxonomy" id="2772110"/>
    <lineage>
        <taxon>Bacteria</taxon>
        <taxon>Pseudomonadati</taxon>
        <taxon>Bacteroidota</taxon>
        <taxon>Sphingobacteriia</taxon>
        <taxon>Sphingobacteriales</taxon>
        <taxon>Sphingobacteriaceae</taxon>
        <taxon>Mucilaginibacter</taxon>
    </lineage>
</organism>
<dbReference type="PANTHER" id="PTHR45947:SF3">
    <property type="entry name" value="SULFOQUINOVOSYL TRANSFERASE SQD2"/>
    <property type="match status" value="1"/>
</dbReference>
<evidence type="ECO:0000313" key="4">
    <source>
        <dbReference type="Proteomes" id="UP000606600"/>
    </source>
</evidence>
<dbReference type="InterPro" id="IPR028098">
    <property type="entry name" value="Glyco_trans_4-like_N"/>
</dbReference>
<gene>
    <name evidence="3" type="ORF">IDJ77_14495</name>
</gene>
<comment type="caution">
    <text evidence="3">The sequence shown here is derived from an EMBL/GenBank/DDBJ whole genome shotgun (WGS) entry which is preliminary data.</text>
</comment>
<dbReference type="InterPro" id="IPR001296">
    <property type="entry name" value="Glyco_trans_1"/>
</dbReference>
<dbReference type="Pfam" id="PF00534">
    <property type="entry name" value="Glycos_transf_1"/>
    <property type="match status" value="1"/>
</dbReference>